<dbReference type="InterPro" id="IPR012292">
    <property type="entry name" value="Globin/Proto"/>
</dbReference>
<organism evidence="1 2">
    <name type="scientific">Microbulbifer yueqingensis</name>
    <dbReference type="NCBI Taxonomy" id="658219"/>
    <lineage>
        <taxon>Bacteria</taxon>
        <taxon>Pseudomonadati</taxon>
        <taxon>Pseudomonadota</taxon>
        <taxon>Gammaproteobacteria</taxon>
        <taxon>Cellvibrionales</taxon>
        <taxon>Microbulbiferaceae</taxon>
        <taxon>Microbulbifer</taxon>
    </lineage>
</organism>
<dbReference type="SUPFAM" id="SSF46458">
    <property type="entry name" value="Globin-like"/>
    <property type="match status" value="1"/>
</dbReference>
<dbReference type="GO" id="GO:0019825">
    <property type="term" value="F:oxygen binding"/>
    <property type="evidence" value="ECO:0007669"/>
    <property type="project" value="InterPro"/>
</dbReference>
<dbReference type="OrthoDB" id="5739082at2"/>
<dbReference type="AlphaFoldDB" id="A0A1G9AHX3"/>
<dbReference type="RefSeq" id="WP_091512884.1">
    <property type="nucleotide sequence ID" value="NZ_FNFH01000003.1"/>
</dbReference>
<name>A0A1G9AHX3_9GAMM</name>
<dbReference type="STRING" id="658219.SAMN05216212_2025"/>
<dbReference type="Gene3D" id="1.10.490.10">
    <property type="entry name" value="Globins"/>
    <property type="match status" value="1"/>
</dbReference>
<protein>
    <submittedName>
        <fullName evidence="1">Truncated hemoglobin YjbI</fullName>
    </submittedName>
</protein>
<sequence>MSNLLEQVGGAPVVDRTVAEFYQSIGRHLSSFESCDHHKQEVRQSRFLNTALGSEPGPVRADRARFLARGLNRPLFEALLEFLQPRLVELGVPRQLSSDLVEAAEDLYGTCETGLSLAS</sequence>
<dbReference type="EMBL" id="FNFH01000003">
    <property type="protein sequence ID" value="SDK26959.1"/>
    <property type="molecule type" value="Genomic_DNA"/>
</dbReference>
<proteinExistence type="predicted"/>
<keyword evidence="2" id="KW-1185">Reference proteome</keyword>
<reference evidence="2" key="1">
    <citation type="submission" date="2016-10" db="EMBL/GenBank/DDBJ databases">
        <authorList>
            <person name="Varghese N."/>
            <person name="Submissions S."/>
        </authorList>
    </citation>
    <scope>NUCLEOTIDE SEQUENCE [LARGE SCALE GENOMIC DNA]</scope>
    <source>
        <strain evidence="2">CGMCC 1.10658</strain>
    </source>
</reference>
<evidence type="ECO:0000313" key="2">
    <source>
        <dbReference type="Proteomes" id="UP000199305"/>
    </source>
</evidence>
<gene>
    <name evidence="1" type="ORF">SAMN05216212_2025</name>
</gene>
<dbReference type="GO" id="GO:0020037">
    <property type="term" value="F:heme binding"/>
    <property type="evidence" value="ECO:0007669"/>
    <property type="project" value="InterPro"/>
</dbReference>
<accession>A0A1G9AHX3</accession>
<dbReference type="InterPro" id="IPR009050">
    <property type="entry name" value="Globin-like_sf"/>
</dbReference>
<dbReference type="Proteomes" id="UP000199305">
    <property type="component" value="Unassembled WGS sequence"/>
</dbReference>
<evidence type="ECO:0000313" key="1">
    <source>
        <dbReference type="EMBL" id="SDK26959.1"/>
    </source>
</evidence>